<sequence length="99" mass="11367">MTKKEAFPTYKGKPLVRCGDVLFYGNMDERYVIRLQIKTKKMVNDLEVADKVAVQLMCTDPDISPRKQVVKSSEKNGLYLAMDIGEIWLNRALKEKNAE</sequence>
<dbReference type="AlphaFoldDB" id="A0A9D0ZKJ6"/>
<dbReference type="Proteomes" id="UP000886787">
    <property type="component" value="Unassembled WGS sequence"/>
</dbReference>
<organism evidence="1 2">
    <name type="scientific">Candidatus Scatavimonas merdigallinarum</name>
    <dbReference type="NCBI Taxonomy" id="2840914"/>
    <lineage>
        <taxon>Bacteria</taxon>
        <taxon>Bacillati</taxon>
        <taxon>Bacillota</taxon>
        <taxon>Clostridia</taxon>
        <taxon>Eubacteriales</taxon>
        <taxon>Oscillospiraceae</taxon>
        <taxon>Oscillospiraceae incertae sedis</taxon>
        <taxon>Candidatus Scatavimonas</taxon>
    </lineage>
</organism>
<dbReference type="EMBL" id="DVFW01000031">
    <property type="protein sequence ID" value="HIQ81029.1"/>
    <property type="molecule type" value="Genomic_DNA"/>
</dbReference>
<comment type="caution">
    <text evidence="1">The sequence shown here is derived from an EMBL/GenBank/DDBJ whole genome shotgun (WGS) entry which is preliminary data.</text>
</comment>
<name>A0A9D0ZKJ6_9FIRM</name>
<gene>
    <name evidence="1" type="ORF">IAD32_07070</name>
</gene>
<accession>A0A9D0ZKJ6</accession>
<evidence type="ECO:0000313" key="1">
    <source>
        <dbReference type="EMBL" id="HIQ81029.1"/>
    </source>
</evidence>
<evidence type="ECO:0000313" key="2">
    <source>
        <dbReference type="Proteomes" id="UP000886787"/>
    </source>
</evidence>
<reference evidence="1" key="2">
    <citation type="journal article" date="2021" name="PeerJ">
        <title>Extensive microbial diversity within the chicken gut microbiome revealed by metagenomics and culture.</title>
        <authorList>
            <person name="Gilroy R."/>
            <person name="Ravi A."/>
            <person name="Getino M."/>
            <person name="Pursley I."/>
            <person name="Horton D.L."/>
            <person name="Alikhan N.F."/>
            <person name="Baker D."/>
            <person name="Gharbi K."/>
            <person name="Hall N."/>
            <person name="Watson M."/>
            <person name="Adriaenssens E.M."/>
            <person name="Foster-Nyarko E."/>
            <person name="Jarju S."/>
            <person name="Secka A."/>
            <person name="Antonio M."/>
            <person name="Oren A."/>
            <person name="Chaudhuri R.R."/>
            <person name="La Ragione R."/>
            <person name="Hildebrand F."/>
            <person name="Pallen M.J."/>
        </authorList>
    </citation>
    <scope>NUCLEOTIDE SEQUENCE</scope>
    <source>
        <strain evidence="1">ChiSjej1B19-3389</strain>
    </source>
</reference>
<proteinExistence type="predicted"/>
<reference evidence="1" key="1">
    <citation type="submission" date="2020-10" db="EMBL/GenBank/DDBJ databases">
        <authorList>
            <person name="Gilroy R."/>
        </authorList>
    </citation>
    <scope>NUCLEOTIDE SEQUENCE</scope>
    <source>
        <strain evidence="1">ChiSjej1B19-3389</strain>
    </source>
</reference>
<protein>
    <submittedName>
        <fullName evidence="1">Uncharacterized protein</fullName>
    </submittedName>
</protein>